<dbReference type="InterPro" id="IPR029062">
    <property type="entry name" value="Class_I_gatase-like"/>
</dbReference>
<evidence type="ECO:0000259" key="1">
    <source>
        <dbReference type="Pfam" id="PF18011"/>
    </source>
</evidence>
<dbReference type="InterPro" id="IPR041399">
    <property type="entry name" value="Catalase_large_C"/>
</dbReference>
<evidence type="ECO:0000313" key="3">
    <source>
        <dbReference type="Proteomes" id="UP000295504"/>
    </source>
</evidence>
<keyword evidence="3" id="KW-1185">Reference proteome</keyword>
<dbReference type="Pfam" id="PF18011">
    <property type="entry name" value="Catalase_C"/>
    <property type="match status" value="1"/>
</dbReference>
<accession>A0A4R2TI04</accession>
<dbReference type="EMBL" id="SLYC01000010">
    <property type="protein sequence ID" value="TCQ03230.1"/>
    <property type="molecule type" value="Genomic_DNA"/>
</dbReference>
<reference evidence="2 3" key="1">
    <citation type="submission" date="2019-03" db="EMBL/GenBank/DDBJ databases">
        <title>Genomic Encyclopedia of Type Strains, Phase IV (KMG-IV): sequencing the most valuable type-strain genomes for metagenomic binning, comparative biology and taxonomic classification.</title>
        <authorList>
            <person name="Goeker M."/>
        </authorList>
    </citation>
    <scope>NUCLEOTIDE SEQUENCE [LARGE SCALE GENOMIC DNA]</scope>
    <source>
        <strain evidence="2 3">DSM 100013</strain>
    </source>
</reference>
<comment type="caution">
    <text evidence="2">The sequence shown here is derived from an EMBL/GenBank/DDBJ whole genome shotgun (WGS) entry which is preliminary data.</text>
</comment>
<evidence type="ECO:0000313" key="2">
    <source>
        <dbReference type="EMBL" id="TCQ03230.1"/>
    </source>
</evidence>
<dbReference type="AlphaFoldDB" id="A0A4R2TI04"/>
<sequence>MSLINASGINANIISMKLGMLTGLDREKHEVNKTYITACSILYDGVFIPGGQQNVNTLKS</sequence>
<feature type="domain" description="Large catalase C-terminal" evidence="1">
    <location>
        <begin position="3"/>
        <end position="56"/>
    </location>
</feature>
<dbReference type="Proteomes" id="UP000295504">
    <property type="component" value="Unassembled WGS sequence"/>
</dbReference>
<name>A0A4R2TI04_9FIRM</name>
<gene>
    <name evidence="2" type="ORF">EDD79_101018</name>
</gene>
<protein>
    <recommendedName>
        <fullName evidence="1">Large catalase C-terminal domain-containing protein</fullName>
    </recommendedName>
</protein>
<proteinExistence type="predicted"/>
<dbReference type="Gene3D" id="3.40.50.880">
    <property type="match status" value="1"/>
</dbReference>
<organism evidence="2 3">
    <name type="scientific">Serpentinicella alkaliphila</name>
    <dbReference type="NCBI Taxonomy" id="1734049"/>
    <lineage>
        <taxon>Bacteria</taxon>
        <taxon>Bacillati</taxon>
        <taxon>Bacillota</taxon>
        <taxon>Clostridia</taxon>
        <taxon>Peptostreptococcales</taxon>
        <taxon>Natronincolaceae</taxon>
        <taxon>Serpentinicella</taxon>
    </lineage>
</organism>